<evidence type="ECO:0000313" key="3">
    <source>
        <dbReference type="Proteomes" id="UP000271241"/>
    </source>
</evidence>
<name>A0A4V1IVX6_9FUNG</name>
<feature type="non-terminal residue" evidence="2">
    <location>
        <position position="478"/>
    </location>
</feature>
<feature type="signal peptide" evidence="1">
    <location>
        <begin position="1"/>
        <end position="22"/>
    </location>
</feature>
<reference evidence="3" key="1">
    <citation type="journal article" date="2018" name="Nat. Microbiol.">
        <title>Leveraging single-cell genomics to expand the fungal tree of life.</title>
        <authorList>
            <person name="Ahrendt S.R."/>
            <person name="Quandt C.A."/>
            <person name="Ciobanu D."/>
            <person name="Clum A."/>
            <person name="Salamov A."/>
            <person name="Andreopoulos B."/>
            <person name="Cheng J.F."/>
            <person name="Woyke T."/>
            <person name="Pelin A."/>
            <person name="Henrissat B."/>
            <person name="Reynolds N.K."/>
            <person name="Benny G.L."/>
            <person name="Smith M.E."/>
            <person name="James T.Y."/>
            <person name="Grigoriev I.V."/>
        </authorList>
    </citation>
    <scope>NUCLEOTIDE SEQUENCE [LARGE SCALE GENOMIC DNA]</scope>
    <source>
        <strain evidence="3">RSA 1356</strain>
    </source>
</reference>
<evidence type="ECO:0000313" key="2">
    <source>
        <dbReference type="EMBL" id="RKP05589.1"/>
    </source>
</evidence>
<organism evidence="2 3">
    <name type="scientific">Thamnocephalis sphaerospora</name>
    <dbReference type="NCBI Taxonomy" id="78915"/>
    <lineage>
        <taxon>Eukaryota</taxon>
        <taxon>Fungi</taxon>
        <taxon>Fungi incertae sedis</taxon>
        <taxon>Zoopagomycota</taxon>
        <taxon>Zoopagomycotina</taxon>
        <taxon>Zoopagomycetes</taxon>
        <taxon>Zoopagales</taxon>
        <taxon>Sigmoideomycetaceae</taxon>
        <taxon>Thamnocephalis</taxon>
    </lineage>
</organism>
<accession>A0A4V1IVX6</accession>
<keyword evidence="3" id="KW-1185">Reference proteome</keyword>
<sequence length="478" mass="52358">MILFRLDHWACAVILVITATFTAQPQATVASALDDRTLLPPPQPDAVVQDESNILSRSTYNELANDILSSMRLVLSKEYQGAIDELKQHAMDALPKTLKPLINRLLQTKTQGAKETGIVADASRRVIGMLLAPIDRTVDIAAQYWQEKYAQTTTEAITNVTLAHLRSEFTWKQGQPNPLYKAASSQGPALSRRARQYLRRGTSTPDRIVRANVQGHATFSLRPRAVDLMVPPPAMEWKGSVHRIIDRIMYKAFDATYEKLNTAVQAILQTVLKNLPWMLYLSITELIAKTTLCQHVPILPSPGELIQEVIRIEKAIVLWPANTAAQLINAVTSWLSGGGKAQTSSPEQIAAQVRAEVKSAPNACASIATYIQSILEPMHAATVDALKNVVLQVLRRIQQTTITVIRYTLSATLTLTWSSPTRGIALPAGPTPVASAVSKMPTCISTSMELSVHSSTHRCLATAPWSDNKRGITFAAGH</sequence>
<dbReference type="Proteomes" id="UP000271241">
    <property type="component" value="Unassembled WGS sequence"/>
</dbReference>
<feature type="chain" id="PRO_5020532571" evidence="1">
    <location>
        <begin position="23"/>
        <end position="478"/>
    </location>
</feature>
<proteinExistence type="predicted"/>
<dbReference type="EMBL" id="KZ993084">
    <property type="protein sequence ID" value="RKP05589.1"/>
    <property type="molecule type" value="Genomic_DNA"/>
</dbReference>
<protein>
    <submittedName>
        <fullName evidence="2">Uncharacterized protein</fullName>
    </submittedName>
</protein>
<gene>
    <name evidence="2" type="ORF">THASP1DRAFT_25936</name>
</gene>
<evidence type="ECO:0000256" key="1">
    <source>
        <dbReference type="SAM" id="SignalP"/>
    </source>
</evidence>
<dbReference type="AlphaFoldDB" id="A0A4V1IVX6"/>
<keyword evidence="1" id="KW-0732">Signal</keyword>